<evidence type="ECO:0000313" key="3">
    <source>
        <dbReference type="Proteomes" id="UP001229486"/>
    </source>
</evidence>
<protein>
    <recommendedName>
        <fullName evidence="4">DUF4148 domain-containing protein</fullName>
    </recommendedName>
</protein>
<sequence length="164" mass="16869">MTTLLQRTATCMLVLAAACAGPALAQNAAPARAPAMTATAPTGYGAPQQAPIDRRAVQRKREQKLLGAPDGYGAADARGGNIDDARRAALMDEQRMTVIGGEQAGQQGAAGKRKAPAAANGQLRVADAAPGQRAADKLLPEGAAKAAYTDPYATGKRSVYRSPW</sequence>
<keyword evidence="1" id="KW-0732">Signal</keyword>
<accession>A0AB73I5A3</accession>
<dbReference type="EMBL" id="JAURTK010000001">
    <property type="protein sequence ID" value="MDP9645041.1"/>
    <property type="molecule type" value="Genomic_DNA"/>
</dbReference>
<reference evidence="2" key="1">
    <citation type="submission" date="2023-07" db="EMBL/GenBank/DDBJ databases">
        <title>Sorghum-associated microbial communities from plants grown in Nebraska, USA.</title>
        <authorList>
            <person name="Schachtman D."/>
        </authorList>
    </citation>
    <scope>NUCLEOTIDE SEQUENCE</scope>
    <source>
        <strain evidence="2">DS1061</strain>
    </source>
</reference>
<proteinExistence type="predicted"/>
<organism evidence="2 3">
    <name type="scientific">Paraburkholderia caledonica</name>
    <dbReference type="NCBI Taxonomy" id="134536"/>
    <lineage>
        <taxon>Bacteria</taxon>
        <taxon>Pseudomonadati</taxon>
        <taxon>Pseudomonadota</taxon>
        <taxon>Betaproteobacteria</taxon>
        <taxon>Burkholderiales</taxon>
        <taxon>Burkholderiaceae</taxon>
        <taxon>Paraburkholderia</taxon>
    </lineage>
</organism>
<dbReference type="RefSeq" id="WP_027804911.1">
    <property type="nucleotide sequence ID" value="NZ_JAURTK010000001.1"/>
</dbReference>
<feature type="chain" id="PRO_5044491242" description="DUF4148 domain-containing protein" evidence="1">
    <location>
        <begin position="26"/>
        <end position="164"/>
    </location>
</feature>
<dbReference type="GeneID" id="97018735"/>
<gene>
    <name evidence="2" type="ORF">J2793_000463</name>
</gene>
<evidence type="ECO:0000256" key="1">
    <source>
        <dbReference type="SAM" id="SignalP"/>
    </source>
</evidence>
<comment type="caution">
    <text evidence="2">The sequence shown here is derived from an EMBL/GenBank/DDBJ whole genome shotgun (WGS) entry which is preliminary data.</text>
</comment>
<dbReference type="PROSITE" id="PS51257">
    <property type="entry name" value="PROKAR_LIPOPROTEIN"/>
    <property type="match status" value="1"/>
</dbReference>
<feature type="signal peptide" evidence="1">
    <location>
        <begin position="1"/>
        <end position="25"/>
    </location>
</feature>
<evidence type="ECO:0008006" key="4">
    <source>
        <dbReference type="Google" id="ProtNLM"/>
    </source>
</evidence>
<evidence type="ECO:0000313" key="2">
    <source>
        <dbReference type="EMBL" id="MDP9645041.1"/>
    </source>
</evidence>
<name>A0AB73I5A3_9BURK</name>
<dbReference type="AlphaFoldDB" id="A0AB73I5A3"/>
<dbReference type="Proteomes" id="UP001229486">
    <property type="component" value="Unassembled WGS sequence"/>
</dbReference>